<keyword evidence="4" id="KW-1185">Reference proteome</keyword>
<feature type="region of interest" description="Disordered" evidence="1">
    <location>
        <begin position="1"/>
        <end position="22"/>
    </location>
</feature>
<comment type="caution">
    <text evidence="3">The sequence shown here is derived from an EMBL/GenBank/DDBJ whole genome shotgun (WGS) entry which is preliminary data.</text>
</comment>
<protein>
    <submittedName>
        <fullName evidence="3">Uncharacterized protein</fullName>
    </submittedName>
</protein>
<feature type="compositionally biased region" description="Polar residues" evidence="1">
    <location>
        <begin position="175"/>
        <end position="186"/>
    </location>
</feature>
<feature type="region of interest" description="Disordered" evidence="1">
    <location>
        <begin position="82"/>
        <end position="104"/>
    </location>
</feature>
<dbReference type="EMBL" id="CAJVPG010000325">
    <property type="protein sequence ID" value="CAG8392292.1"/>
    <property type="molecule type" value="Genomic_DNA"/>
</dbReference>
<evidence type="ECO:0000256" key="1">
    <source>
        <dbReference type="SAM" id="MobiDB-lite"/>
    </source>
</evidence>
<dbReference type="OrthoDB" id="4374174at2759"/>
<keyword evidence="2" id="KW-0472">Membrane</keyword>
<feature type="non-terminal residue" evidence="3">
    <location>
        <position position="1"/>
    </location>
</feature>
<evidence type="ECO:0000313" key="4">
    <source>
        <dbReference type="Proteomes" id="UP001152649"/>
    </source>
</evidence>
<reference evidence="3" key="1">
    <citation type="submission" date="2021-07" db="EMBL/GenBank/DDBJ databases">
        <authorList>
            <person name="Branca A.L. A."/>
        </authorList>
    </citation>
    <scope>NUCLEOTIDE SEQUENCE</scope>
</reference>
<feature type="region of interest" description="Disordered" evidence="1">
    <location>
        <begin position="224"/>
        <end position="249"/>
    </location>
</feature>
<feature type="transmembrane region" description="Helical" evidence="2">
    <location>
        <begin position="264"/>
        <end position="285"/>
    </location>
</feature>
<feature type="compositionally biased region" description="Polar residues" evidence="1">
    <location>
        <begin position="8"/>
        <end position="22"/>
    </location>
</feature>
<organism evidence="3 4">
    <name type="scientific">Penicillium salamii</name>
    <dbReference type="NCBI Taxonomy" id="1612424"/>
    <lineage>
        <taxon>Eukaryota</taxon>
        <taxon>Fungi</taxon>
        <taxon>Dikarya</taxon>
        <taxon>Ascomycota</taxon>
        <taxon>Pezizomycotina</taxon>
        <taxon>Eurotiomycetes</taxon>
        <taxon>Eurotiomycetidae</taxon>
        <taxon>Eurotiales</taxon>
        <taxon>Aspergillaceae</taxon>
        <taxon>Penicillium</taxon>
    </lineage>
</organism>
<dbReference type="AlphaFoldDB" id="A0A9W4JI60"/>
<proteinExistence type="predicted"/>
<evidence type="ECO:0000256" key="2">
    <source>
        <dbReference type="SAM" id="Phobius"/>
    </source>
</evidence>
<sequence>PTFALRKPTSNHGTGSQISQVSPEDSWRLYEIPVSKQSSSPTLHRPLYCDLLRSKSNSLINNHAVASATELGHSGRVTGVDLSTDTTRGQHINTGFDDRTLPKADSKGDATSLLQEVISQITLLPVAFDRVPPQGFASSDKSHPEYSPEFYVAPLEFSMSQEHTKDAIGTESGKRNLSQKETTSNFGTGRSAIASHISETTRHSSSEVPTHDFPTLSQMLAETTISQSSSQTIGSTSATKTSNREWQDTARSGSNISVGLSKKGVALLLSIVLGGSLVLIGIFTIHRFILRRLHKHTGGSATVRSQPAVSFPDKKERILPRTAEFSHFSIDT</sequence>
<feature type="region of interest" description="Disordered" evidence="1">
    <location>
        <begin position="167"/>
        <end position="186"/>
    </location>
</feature>
<keyword evidence="2" id="KW-0812">Transmembrane</keyword>
<name>A0A9W4JI60_9EURO</name>
<keyword evidence="2" id="KW-1133">Transmembrane helix</keyword>
<feature type="compositionally biased region" description="Polar residues" evidence="1">
    <location>
        <begin position="82"/>
        <end position="93"/>
    </location>
</feature>
<dbReference type="Proteomes" id="UP001152649">
    <property type="component" value="Unassembled WGS sequence"/>
</dbReference>
<feature type="compositionally biased region" description="Low complexity" evidence="1">
    <location>
        <begin position="224"/>
        <end position="237"/>
    </location>
</feature>
<gene>
    <name evidence="3" type="ORF">PSALAMII_LOCUS6892</name>
</gene>
<accession>A0A9W4JI60</accession>
<evidence type="ECO:0000313" key="3">
    <source>
        <dbReference type="EMBL" id="CAG8392292.1"/>
    </source>
</evidence>